<dbReference type="Proteomes" id="UP001060085">
    <property type="component" value="Linkage Group LG01"/>
</dbReference>
<accession>A0ACC0CAN5</accession>
<evidence type="ECO:0000313" key="2">
    <source>
        <dbReference type="Proteomes" id="UP001060085"/>
    </source>
</evidence>
<sequence>MESAQLEHENTQNAKLASKWCQSEQLPKDTNETARSGVLNAMSNRMNFAGKTHEGIEKESVLISLIQKLPQLRAIIPTKLTIKGNQDNADVVGLSSMTNENVLNLLHNKWFGVVIPLSVIAEIGALIPLVC</sequence>
<evidence type="ECO:0000313" key="1">
    <source>
        <dbReference type="EMBL" id="KAI5681945.1"/>
    </source>
</evidence>
<gene>
    <name evidence="1" type="ORF">M9H77_03173</name>
</gene>
<proteinExistence type="predicted"/>
<protein>
    <submittedName>
        <fullName evidence="1">Uncharacterized protein</fullName>
    </submittedName>
</protein>
<comment type="caution">
    <text evidence="1">The sequence shown here is derived from an EMBL/GenBank/DDBJ whole genome shotgun (WGS) entry which is preliminary data.</text>
</comment>
<reference evidence="2" key="1">
    <citation type="journal article" date="2023" name="Nat. Plants">
        <title>Single-cell RNA sequencing provides a high-resolution roadmap for understanding the multicellular compartmentation of specialized metabolism.</title>
        <authorList>
            <person name="Sun S."/>
            <person name="Shen X."/>
            <person name="Li Y."/>
            <person name="Li Y."/>
            <person name="Wang S."/>
            <person name="Li R."/>
            <person name="Zhang H."/>
            <person name="Shen G."/>
            <person name="Guo B."/>
            <person name="Wei J."/>
            <person name="Xu J."/>
            <person name="St-Pierre B."/>
            <person name="Chen S."/>
            <person name="Sun C."/>
        </authorList>
    </citation>
    <scope>NUCLEOTIDE SEQUENCE [LARGE SCALE GENOMIC DNA]</scope>
</reference>
<dbReference type="EMBL" id="CM044701">
    <property type="protein sequence ID" value="KAI5681945.1"/>
    <property type="molecule type" value="Genomic_DNA"/>
</dbReference>
<keyword evidence="2" id="KW-1185">Reference proteome</keyword>
<organism evidence="1 2">
    <name type="scientific">Catharanthus roseus</name>
    <name type="common">Madagascar periwinkle</name>
    <name type="synonym">Vinca rosea</name>
    <dbReference type="NCBI Taxonomy" id="4058"/>
    <lineage>
        <taxon>Eukaryota</taxon>
        <taxon>Viridiplantae</taxon>
        <taxon>Streptophyta</taxon>
        <taxon>Embryophyta</taxon>
        <taxon>Tracheophyta</taxon>
        <taxon>Spermatophyta</taxon>
        <taxon>Magnoliopsida</taxon>
        <taxon>eudicotyledons</taxon>
        <taxon>Gunneridae</taxon>
        <taxon>Pentapetalae</taxon>
        <taxon>asterids</taxon>
        <taxon>lamiids</taxon>
        <taxon>Gentianales</taxon>
        <taxon>Apocynaceae</taxon>
        <taxon>Rauvolfioideae</taxon>
        <taxon>Vinceae</taxon>
        <taxon>Catharanthinae</taxon>
        <taxon>Catharanthus</taxon>
    </lineage>
</organism>
<name>A0ACC0CAN5_CATRO</name>